<dbReference type="InterPro" id="IPR001173">
    <property type="entry name" value="Glyco_trans_2-like"/>
</dbReference>
<evidence type="ECO:0000256" key="4">
    <source>
        <dbReference type="ARBA" id="ARBA00022679"/>
    </source>
</evidence>
<protein>
    <submittedName>
        <fullName evidence="6">Glycosyltransferase</fullName>
    </submittedName>
</protein>
<evidence type="ECO:0000256" key="1">
    <source>
        <dbReference type="ARBA" id="ARBA00004776"/>
    </source>
</evidence>
<dbReference type="GO" id="GO:0016757">
    <property type="term" value="F:glycosyltransferase activity"/>
    <property type="evidence" value="ECO:0007669"/>
    <property type="project" value="UniProtKB-KW"/>
</dbReference>
<evidence type="ECO:0000256" key="3">
    <source>
        <dbReference type="ARBA" id="ARBA00022676"/>
    </source>
</evidence>
<comment type="similarity">
    <text evidence="2">Belongs to the glycosyltransferase 2 family.</text>
</comment>
<comment type="pathway">
    <text evidence="1">Cell wall biogenesis; cell wall polysaccharide biosynthesis.</text>
</comment>
<dbReference type="AlphaFoldDB" id="A0A4R9A2G2"/>
<name>A0A4R9A2G2_9MICO</name>
<sequence>MARAVDWPELENVKLRIAAVVVAYNRRDLMLEALTALAAQTRELDSIVVVDNASTDGSADLAAEKYPSVDVVRLARNTGGAGGFAVGIERAISTHAADLVWIMDDDTIPSATALAELLSIRDRHPRKPVVLASRVLWTDGSDHPMNTPRRKPFLGRAERAAAETIGAIPVRSSSFVSTLVDAHAVSDSGLPIAEYFIWNDDFEFTARLLRHGLGVYCPKSIVTHKTKALASTDVDPGPRFYYEVRNKLWLFRRSSALAPWEVPLYIGASLIRWTRTMLRSTDRPTLIDGLRRGLRDGFRTAPRPNAVFLADLEPATSDIARFEGAVRPAAR</sequence>
<gene>
    <name evidence="6" type="ORF">E3T55_08320</name>
</gene>
<dbReference type="RefSeq" id="WP_134519108.1">
    <property type="nucleotide sequence ID" value="NZ_SOHE01000040.1"/>
</dbReference>
<evidence type="ECO:0000259" key="5">
    <source>
        <dbReference type="Pfam" id="PF00535"/>
    </source>
</evidence>
<comment type="caution">
    <text evidence="6">The sequence shown here is derived from an EMBL/GenBank/DDBJ whole genome shotgun (WGS) entry which is preliminary data.</text>
</comment>
<dbReference type="PANTHER" id="PTHR43179">
    <property type="entry name" value="RHAMNOSYLTRANSFERASE WBBL"/>
    <property type="match status" value="1"/>
</dbReference>
<evidence type="ECO:0000313" key="7">
    <source>
        <dbReference type="Proteomes" id="UP000297447"/>
    </source>
</evidence>
<reference evidence="6 7" key="1">
    <citation type="submission" date="2019-03" db="EMBL/GenBank/DDBJ databases">
        <title>Genomics of glacier-inhabiting Cryobacterium strains.</title>
        <authorList>
            <person name="Liu Q."/>
            <person name="Xin Y.-H."/>
        </authorList>
    </citation>
    <scope>NUCLEOTIDE SEQUENCE [LARGE SCALE GENOMIC DNA]</scope>
    <source>
        <strain evidence="6 7">Hh14</strain>
    </source>
</reference>
<dbReference type="Proteomes" id="UP000297447">
    <property type="component" value="Unassembled WGS sequence"/>
</dbReference>
<evidence type="ECO:0000313" key="6">
    <source>
        <dbReference type="EMBL" id="TFD50793.1"/>
    </source>
</evidence>
<accession>A0A4R9A2G2</accession>
<keyword evidence="4 6" id="KW-0808">Transferase</keyword>
<keyword evidence="7" id="KW-1185">Reference proteome</keyword>
<dbReference type="Pfam" id="PF00535">
    <property type="entry name" value="Glycos_transf_2"/>
    <property type="match status" value="1"/>
</dbReference>
<dbReference type="SUPFAM" id="SSF53448">
    <property type="entry name" value="Nucleotide-diphospho-sugar transferases"/>
    <property type="match status" value="1"/>
</dbReference>
<dbReference type="OrthoDB" id="7665907at2"/>
<organism evidence="6 7">
    <name type="scientific">Cryobacterium frigoriphilum</name>
    <dbReference type="NCBI Taxonomy" id="1259150"/>
    <lineage>
        <taxon>Bacteria</taxon>
        <taxon>Bacillati</taxon>
        <taxon>Actinomycetota</taxon>
        <taxon>Actinomycetes</taxon>
        <taxon>Micrococcales</taxon>
        <taxon>Microbacteriaceae</taxon>
        <taxon>Cryobacterium</taxon>
    </lineage>
</organism>
<dbReference type="EMBL" id="SOHE01000040">
    <property type="protein sequence ID" value="TFD50793.1"/>
    <property type="molecule type" value="Genomic_DNA"/>
</dbReference>
<evidence type="ECO:0000256" key="2">
    <source>
        <dbReference type="ARBA" id="ARBA00006739"/>
    </source>
</evidence>
<dbReference type="PANTHER" id="PTHR43179:SF12">
    <property type="entry name" value="GALACTOFURANOSYLTRANSFERASE GLFT2"/>
    <property type="match status" value="1"/>
</dbReference>
<dbReference type="InterPro" id="IPR029044">
    <property type="entry name" value="Nucleotide-diphossugar_trans"/>
</dbReference>
<dbReference type="Gene3D" id="3.90.550.10">
    <property type="entry name" value="Spore Coat Polysaccharide Biosynthesis Protein SpsA, Chain A"/>
    <property type="match status" value="1"/>
</dbReference>
<proteinExistence type="inferred from homology"/>
<feature type="domain" description="Glycosyltransferase 2-like" evidence="5">
    <location>
        <begin position="20"/>
        <end position="148"/>
    </location>
</feature>
<dbReference type="CDD" id="cd04185">
    <property type="entry name" value="GT_2_like_b"/>
    <property type="match status" value="1"/>
</dbReference>
<keyword evidence="3" id="KW-0328">Glycosyltransferase</keyword>